<dbReference type="SUPFAM" id="SSF47384">
    <property type="entry name" value="Homodimeric domain of signal transducing histidine kinase"/>
    <property type="match status" value="1"/>
</dbReference>
<feature type="transmembrane region" description="Helical" evidence="11">
    <location>
        <begin position="64"/>
        <end position="87"/>
    </location>
</feature>
<evidence type="ECO:0000256" key="11">
    <source>
        <dbReference type="SAM" id="Phobius"/>
    </source>
</evidence>
<keyword evidence="14" id="KW-1185">Reference proteome</keyword>
<dbReference type="EMBL" id="JAVREM010000004">
    <property type="protein sequence ID" value="MDT0318031.1"/>
    <property type="molecule type" value="Genomic_DNA"/>
</dbReference>
<dbReference type="InterPro" id="IPR003660">
    <property type="entry name" value="HAMP_dom"/>
</dbReference>
<dbReference type="Pfam" id="PF00672">
    <property type="entry name" value="HAMP"/>
    <property type="match status" value="1"/>
</dbReference>
<dbReference type="Proteomes" id="UP001183420">
    <property type="component" value="Unassembled WGS sequence"/>
</dbReference>
<dbReference type="PANTHER" id="PTHR45436">
    <property type="entry name" value="SENSOR HISTIDINE KINASE YKOH"/>
    <property type="match status" value="1"/>
</dbReference>
<keyword evidence="4" id="KW-0597">Phosphoprotein</keyword>
<feature type="region of interest" description="Disordered" evidence="10">
    <location>
        <begin position="156"/>
        <end position="296"/>
    </location>
</feature>
<evidence type="ECO:0000313" key="13">
    <source>
        <dbReference type="EMBL" id="MDT0318031.1"/>
    </source>
</evidence>
<dbReference type="EC" id="2.7.13.3" evidence="3"/>
<keyword evidence="7" id="KW-0418">Kinase</keyword>
<comment type="catalytic activity">
    <reaction evidence="1">
        <text>ATP + protein L-histidine = ADP + protein N-phospho-L-histidine.</text>
        <dbReference type="EC" id="2.7.13.3"/>
    </reaction>
</comment>
<keyword evidence="6 11" id="KW-0812">Transmembrane</keyword>
<evidence type="ECO:0000256" key="4">
    <source>
        <dbReference type="ARBA" id="ARBA00022553"/>
    </source>
</evidence>
<dbReference type="InterPro" id="IPR050428">
    <property type="entry name" value="TCS_sensor_his_kinase"/>
</dbReference>
<feature type="domain" description="HAMP" evidence="12">
    <location>
        <begin position="88"/>
        <end position="146"/>
    </location>
</feature>
<dbReference type="SMART" id="SM00304">
    <property type="entry name" value="HAMP"/>
    <property type="match status" value="1"/>
</dbReference>
<dbReference type="InterPro" id="IPR003661">
    <property type="entry name" value="HisK_dim/P_dom"/>
</dbReference>
<dbReference type="PROSITE" id="PS50885">
    <property type="entry name" value="HAMP"/>
    <property type="match status" value="1"/>
</dbReference>
<evidence type="ECO:0000256" key="2">
    <source>
        <dbReference type="ARBA" id="ARBA00004236"/>
    </source>
</evidence>
<feature type="compositionally biased region" description="Pro residues" evidence="10">
    <location>
        <begin position="242"/>
        <end position="252"/>
    </location>
</feature>
<comment type="subcellular location">
    <subcellularLocation>
        <location evidence="2">Cell membrane</location>
    </subcellularLocation>
</comment>
<dbReference type="PANTHER" id="PTHR45436:SF5">
    <property type="entry name" value="SENSOR HISTIDINE KINASE TRCS"/>
    <property type="match status" value="1"/>
</dbReference>
<evidence type="ECO:0000256" key="10">
    <source>
        <dbReference type="SAM" id="MobiDB-lite"/>
    </source>
</evidence>
<feature type="compositionally biased region" description="Low complexity" evidence="10">
    <location>
        <begin position="253"/>
        <end position="273"/>
    </location>
</feature>
<name>A0ABU2LKG0_9ACTN</name>
<dbReference type="InterPro" id="IPR036097">
    <property type="entry name" value="HisK_dim/P_sf"/>
</dbReference>
<dbReference type="RefSeq" id="WP_311596663.1">
    <property type="nucleotide sequence ID" value="NZ_JAVREM010000004.1"/>
</dbReference>
<dbReference type="CDD" id="cd06225">
    <property type="entry name" value="HAMP"/>
    <property type="match status" value="1"/>
</dbReference>
<keyword evidence="9" id="KW-0902">Two-component regulatory system</keyword>
<evidence type="ECO:0000256" key="1">
    <source>
        <dbReference type="ARBA" id="ARBA00000085"/>
    </source>
</evidence>
<reference evidence="14" key="1">
    <citation type="submission" date="2023-07" db="EMBL/GenBank/DDBJ databases">
        <title>30 novel species of actinomycetes from the DSMZ collection.</title>
        <authorList>
            <person name="Nouioui I."/>
        </authorList>
    </citation>
    <scope>NUCLEOTIDE SEQUENCE [LARGE SCALE GENOMIC DNA]</scope>
    <source>
        <strain evidence="14">DSM 44918</strain>
    </source>
</reference>
<comment type="caution">
    <text evidence="13">The sequence shown here is derived from an EMBL/GenBank/DDBJ whole genome shotgun (WGS) entry which is preliminary data.</text>
</comment>
<feature type="region of interest" description="Disordered" evidence="10">
    <location>
        <begin position="20"/>
        <end position="44"/>
    </location>
</feature>
<keyword evidence="5" id="KW-0808">Transferase</keyword>
<evidence type="ECO:0000259" key="12">
    <source>
        <dbReference type="PROSITE" id="PS50885"/>
    </source>
</evidence>
<evidence type="ECO:0000256" key="6">
    <source>
        <dbReference type="ARBA" id="ARBA00022692"/>
    </source>
</evidence>
<evidence type="ECO:0000256" key="3">
    <source>
        <dbReference type="ARBA" id="ARBA00012438"/>
    </source>
</evidence>
<dbReference type="CDD" id="cd00082">
    <property type="entry name" value="HisKA"/>
    <property type="match status" value="1"/>
</dbReference>
<evidence type="ECO:0000256" key="7">
    <source>
        <dbReference type="ARBA" id="ARBA00022777"/>
    </source>
</evidence>
<evidence type="ECO:0000256" key="9">
    <source>
        <dbReference type="ARBA" id="ARBA00023012"/>
    </source>
</evidence>
<keyword evidence="11" id="KW-0472">Membrane</keyword>
<organism evidence="13 14">
    <name type="scientific">Streptomyces millisiae</name>
    <dbReference type="NCBI Taxonomy" id="3075542"/>
    <lineage>
        <taxon>Bacteria</taxon>
        <taxon>Bacillati</taxon>
        <taxon>Actinomycetota</taxon>
        <taxon>Actinomycetes</taxon>
        <taxon>Kitasatosporales</taxon>
        <taxon>Streptomycetaceae</taxon>
        <taxon>Streptomyces</taxon>
    </lineage>
</organism>
<keyword evidence="8 11" id="KW-1133">Transmembrane helix</keyword>
<dbReference type="Gene3D" id="1.10.287.130">
    <property type="match status" value="1"/>
</dbReference>
<protein>
    <recommendedName>
        <fullName evidence="3">histidine kinase</fullName>
        <ecNumber evidence="3">2.7.13.3</ecNumber>
    </recommendedName>
</protein>
<evidence type="ECO:0000313" key="14">
    <source>
        <dbReference type="Proteomes" id="UP001183420"/>
    </source>
</evidence>
<accession>A0ABU2LKG0</accession>
<evidence type="ECO:0000256" key="8">
    <source>
        <dbReference type="ARBA" id="ARBA00022989"/>
    </source>
</evidence>
<sequence length="296" mass="31460">MLLGVTYVLFSQQLGSGGPLSVNSDGIEEAPSPAPRGDAQPSPELSAFEESERERLNDAAVTSLLTLGGIALAVVATAAGGLGWLIAGRVLAPLRQVTDTARRIAAAPTADRSLHERITLAGPRDEAKDLADAFDTMVERLDRSFDGQRRFVANASHELRTPSPSATHWRRWPCTARPRPRTSRSSAKNSCRPTTGMSGSSPACCWPARRTTSRSRHRSTWQTSSPMRSPRAPRKRSGPASPCMPSPAPPGRPVTRCSSNASCRTSSTTASGTTPPPPTDGSASLAVPARSTWRSK</sequence>
<proteinExistence type="predicted"/>
<gene>
    <name evidence="13" type="ORF">RNC47_06730</name>
</gene>
<dbReference type="SUPFAM" id="SSF158472">
    <property type="entry name" value="HAMP domain-like"/>
    <property type="match status" value="1"/>
</dbReference>
<evidence type="ECO:0000256" key="5">
    <source>
        <dbReference type="ARBA" id="ARBA00022679"/>
    </source>
</evidence>
<dbReference type="Gene3D" id="1.10.8.500">
    <property type="entry name" value="HAMP domain in histidine kinase"/>
    <property type="match status" value="1"/>
</dbReference>
<feature type="compositionally biased region" description="Polar residues" evidence="10">
    <location>
        <begin position="188"/>
        <end position="201"/>
    </location>
</feature>